<keyword evidence="2" id="KW-0597">Phosphoprotein</keyword>
<evidence type="ECO:0000313" key="7">
    <source>
        <dbReference type="Proteomes" id="UP001196661"/>
    </source>
</evidence>
<feature type="domain" description="Response regulatory" evidence="4">
    <location>
        <begin position="508"/>
        <end position="624"/>
    </location>
</feature>
<evidence type="ECO:0000256" key="1">
    <source>
        <dbReference type="ARBA" id="ARBA00023125"/>
    </source>
</evidence>
<dbReference type="Gene3D" id="3.40.50.2300">
    <property type="match status" value="3"/>
</dbReference>
<dbReference type="Pfam" id="PF00486">
    <property type="entry name" value="Trans_reg_C"/>
    <property type="match status" value="1"/>
</dbReference>
<dbReference type="RefSeq" id="WP_215619480.1">
    <property type="nucleotide sequence ID" value="NZ_JADOER010000014.1"/>
</dbReference>
<dbReference type="PROSITE" id="PS50110">
    <property type="entry name" value="RESPONSE_REGULATORY"/>
    <property type="match status" value="3"/>
</dbReference>
<feature type="modified residue" description="4-aspartylphosphate" evidence="2">
    <location>
        <position position="51"/>
    </location>
</feature>
<sequence length="641" mass="71502">MKILLVDDDNALAEVLIQQLTVQNYVVDRVADGEMGWSYASTFDYDLIVLDWVLPSLDGLQLCQRLRSGGYGVPILLLSSKNQQTDKIQGLEAGADDYLVKPFDVKELIARIQALVRRTSSTEPQPILAWGNLCLDPISCNVTYQGYPVALTAKEYALLELFLRHSHQVFKASTLLDQIWSSDEFPSEATVRSHIRGLRRKLKAAGITTNVIETVRGLGYRLGTSPTDTPPTQKNNALSSAERQAQYLAGLMQTWQTHKGESLKRWNYLVTLSQTLKEQGLNEQQRLQAQQKVHSLAGTLGIFGLVEGHRLALQIEQLLATATSLSPRQIAQFQVLVTTLGHALDNPPQLVSWTEGPPTHLPKILLLDVTGAPYIQQLMALAVTQGLEVDIATSTDMAAEILGLNAPGDNNLDALAELPDLVLLNLVGSDNALDLNEVSLQLLLQLMSTLSQQWPQLPLVLITPQGDFGNRLDLVRRGAAMVLEYPVSPAEILEAIDQATYLRYRHSKIMLVDDDSHYLDKAMRLLKPWHFQITPLANPSRFWTIFNQIMPDVIILDIEMPGINGFELCKVIRSHPQWQHLPIIFLSIHADPATQSQAFAAGADDYITKFSQEDNLVLRILNRLKRYHAWCNQESALLTVD</sequence>
<dbReference type="Pfam" id="PF00072">
    <property type="entry name" value="Response_reg"/>
    <property type="match status" value="2"/>
</dbReference>
<dbReference type="InterPro" id="IPR036388">
    <property type="entry name" value="WH-like_DNA-bd_sf"/>
</dbReference>
<feature type="modified residue" description="4-aspartylphosphate" evidence="2">
    <location>
        <position position="557"/>
    </location>
</feature>
<dbReference type="SUPFAM" id="SSF47226">
    <property type="entry name" value="Histidine-containing phosphotransfer domain, HPT domain"/>
    <property type="match status" value="1"/>
</dbReference>
<dbReference type="SMART" id="SM00448">
    <property type="entry name" value="REC"/>
    <property type="match status" value="2"/>
</dbReference>
<evidence type="ECO:0000259" key="5">
    <source>
        <dbReference type="PROSITE" id="PS51755"/>
    </source>
</evidence>
<proteinExistence type="predicted"/>
<dbReference type="InterPro" id="IPR001789">
    <property type="entry name" value="Sig_transdc_resp-reg_receiver"/>
</dbReference>
<dbReference type="InterPro" id="IPR011006">
    <property type="entry name" value="CheY-like_superfamily"/>
</dbReference>
<comment type="caution">
    <text evidence="6">The sequence shown here is derived from an EMBL/GenBank/DDBJ whole genome shotgun (WGS) entry which is preliminary data.</text>
</comment>
<dbReference type="InterPro" id="IPR036641">
    <property type="entry name" value="HPT_dom_sf"/>
</dbReference>
<name>A0ABS5Y6V6_9CYAN</name>
<reference evidence="6 7" key="1">
    <citation type="journal article" date="2021" name="Mar. Drugs">
        <title>Genome Reduction and Secondary Metabolism of the Marine Sponge-Associated Cyanobacterium Leptothoe.</title>
        <authorList>
            <person name="Konstantinou D."/>
            <person name="Popin R.V."/>
            <person name="Fewer D.P."/>
            <person name="Sivonen K."/>
            <person name="Gkelis S."/>
        </authorList>
    </citation>
    <scope>NUCLEOTIDE SEQUENCE [LARGE SCALE GENOMIC DNA]</scope>
    <source>
        <strain evidence="6 7">TAU-MAC 1615</strain>
    </source>
</reference>
<dbReference type="CDD" id="cd00383">
    <property type="entry name" value="trans_reg_C"/>
    <property type="match status" value="1"/>
</dbReference>
<dbReference type="InterPro" id="IPR039420">
    <property type="entry name" value="WalR-like"/>
</dbReference>
<dbReference type="Pfam" id="PF01627">
    <property type="entry name" value="Hpt"/>
    <property type="match status" value="1"/>
</dbReference>
<feature type="DNA-binding region" description="OmpR/PhoB-type" evidence="3">
    <location>
        <begin position="125"/>
        <end position="224"/>
    </location>
</feature>
<dbReference type="Gene3D" id="1.10.10.10">
    <property type="entry name" value="Winged helix-like DNA-binding domain superfamily/Winged helix DNA-binding domain"/>
    <property type="match status" value="1"/>
</dbReference>
<dbReference type="InterPro" id="IPR008207">
    <property type="entry name" value="Sig_transdc_His_kin_Hpt_dom"/>
</dbReference>
<dbReference type="SUPFAM" id="SSF46894">
    <property type="entry name" value="C-terminal effector domain of the bipartite response regulators"/>
    <property type="match status" value="1"/>
</dbReference>
<gene>
    <name evidence="6" type="ORF">IXB28_15360</name>
</gene>
<dbReference type="CDD" id="cd19935">
    <property type="entry name" value="REC_OmpR_CusR-like"/>
    <property type="match status" value="1"/>
</dbReference>
<keyword evidence="1 3" id="KW-0238">DNA-binding</keyword>
<dbReference type="CDD" id="cd00156">
    <property type="entry name" value="REC"/>
    <property type="match status" value="1"/>
</dbReference>
<feature type="domain" description="OmpR/PhoB-type" evidence="5">
    <location>
        <begin position="125"/>
        <end position="224"/>
    </location>
</feature>
<dbReference type="InterPro" id="IPR001867">
    <property type="entry name" value="OmpR/PhoB-type_DNA-bd"/>
</dbReference>
<dbReference type="InterPro" id="IPR016032">
    <property type="entry name" value="Sig_transdc_resp-reg_C-effctor"/>
</dbReference>
<dbReference type="PROSITE" id="PS51755">
    <property type="entry name" value="OMPR_PHOB"/>
    <property type="match status" value="1"/>
</dbReference>
<dbReference type="SUPFAM" id="SSF52172">
    <property type="entry name" value="CheY-like"/>
    <property type="match status" value="3"/>
</dbReference>
<evidence type="ECO:0000313" key="6">
    <source>
        <dbReference type="EMBL" id="MBT9313590.1"/>
    </source>
</evidence>
<evidence type="ECO:0000256" key="3">
    <source>
        <dbReference type="PROSITE-ProRule" id="PRU01091"/>
    </source>
</evidence>
<dbReference type="PANTHER" id="PTHR48111:SF15">
    <property type="entry name" value="OMPR SUBFAMILY"/>
    <property type="match status" value="1"/>
</dbReference>
<evidence type="ECO:0000256" key="2">
    <source>
        <dbReference type="PROSITE-ProRule" id="PRU00169"/>
    </source>
</evidence>
<keyword evidence="7" id="KW-1185">Reference proteome</keyword>
<evidence type="ECO:0000259" key="4">
    <source>
        <dbReference type="PROSITE" id="PS50110"/>
    </source>
</evidence>
<comment type="caution">
    <text evidence="2">Lacks conserved residue(s) required for the propagation of feature annotation.</text>
</comment>
<dbReference type="PANTHER" id="PTHR48111">
    <property type="entry name" value="REGULATOR OF RPOS"/>
    <property type="match status" value="1"/>
</dbReference>
<organism evidence="6 7">
    <name type="scientific">Leptothoe kymatousa TAU-MAC 1615</name>
    <dbReference type="NCBI Taxonomy" id="2364775"/>
    <lineage>
        <taxon>Bacteria</taxon>
        <taxon>Bacillati</taxon>
        <taxon>Cyanobacteriota</taxon>
        <taxon>Cyanophyceae</taxon>
        <taxon>Nodosilineales</taxon>
        <taxon>Cymatolegaceae</taxon>
        <taxon>Leptothoe</taxon>
        <taxon>Leptothoe kymatousa</taxon>
    </lineage>
</organism>
<dbReference type="EMBL" id="JADOER010000014">
    <property type="protein sequence ID" value="MBT9313590.1"/>
    <property type="molecule type" value="Genomic_DNA"/>
</dbReference>
<protein>
    <submittedName>
        <fullName evidence="6">Response regulator</fullName>
    </submittedName>
</protein>
<accession>A0ABS5Y6V6</accession>
<dbReference type="SMART" id="SM00862">
    <property type="entry name" value="Trans_reg_C"/>
    <property type="match status" value="1"/>
</dbReference>
<dbReference type="Proteomes" id="UP001196661">
    <property type="component" value="Unassembled WGS sequence"/>
</dbReference>
<feature type="domain" description="Response regulatory" evidence="4">
    <location>
        <begin position="365"/>
        <end position="500"/>
    </location>
</feature>
<feature type="domain" description="Response regulatory" evidence="4">
    <location>
        <begin position="2"/>
        <end position="116"/>
    </location>
</feature>